<dbReference type="RefSeq" id="WP_211908514.1">
    <property type="nucleotide sequence ID" value="NZ_CP036498.1"/>
</dbReference>
<evidence type="ECO:0000313" key="6">
    <source>
        <dbReference type="EMBL" id="QUS40092.1"/>
    </source>
</evidence>
<feature type="signal peptide" evidence="4">
    <location>
        <begin position="1"/>
        <end position="19"/>
    </location>
</feature>
<proteinExistence type="inferred from homology"/>
<evidence type="ECO:0000256" key="2">
    <source>
        <dbReference type="ARBA" id="ARBA00023110"/>
    </source>
</evidence>
<dbReference type="InterPro" id="IPR029000">
    <property type="entry name" value="Cyclophilin-like_dom_sf"/>
</dbReference>
<evidence type="ECO:0000259" key="5">
    <source>
        <dbReference type="PROSITE" id="PS50072"/>
    </source>
</evidence>
<keyword evidence="7" id="KW-1185">Reference proteome</keyword>
<dbReference type="EC" id="5.2.1.8" evidence="4"/>
<protein>
    <recommendedName>
        <fullName evidence="4">Peptidyl-prolyl cis-trans isomerase</fullName>
        <shortName evidence="4">PPIase</shortName>
        <ecNumber evidence="4">5.2.1.8</ecNumber>
    </recommendedName>
</protein>
<dbReference type="Gene3D" id="2.40.100.10">
    <property type="entry name" value="Cyclophilin-like"/>
    <property type="match status" value="1"/>
</dbReference>
<evidence type="ECO:0000256" key="4">
    <source>
        <dbReference type="RuleBase" id="RU363019"/>
    </source>
</evidence>
<feature type="domain" description="PPIase cyclophilin-type" evidence="5">
    <location>
        <begin position="49"/>
        <end position="194"/>
    </location>
</feature>
<dbReference type="InterPro" id="IPR020892">
    <property type="entry name" value="Cyclophilin-type_PPIase_CS"/>
</dbReference>
<dbReference type="Proteomes" id="UP000682843">
    <property type="component" value="Chromosome"/>
</dbReference>
<evidence type="ECO:0000256" key="3">
    <source>
        <dbReference type="ARBA" id="ARBA00023235"/>
    </source>
</evidence>
<comment type="function">
    <text evidence="4">PPIases accelerate the folding of proteins. It catalyzes the cis-trans isomerization of proline imidic peptide bonds in oligopeptides.</text>
</comment>
<accession>A0ABX8A8T5</accession>
<evidence type="ECO:0000256" key="1">
    <source>
        <dbReference type="ARBA" id="ARBA00007365"/>
    </source>
</evidence>
<keyword evidence="3 4" id="KW-0413">Isomerase</keyword>
<dbReference type="InterPro" id="IPR002130">
    <property type="entry name" value="Cyclophilin-type_PPIase_dom"/>
</dbReference>
<keyword evidence="4" id="KW-0732">Signal</keyword>
<dbReference type="PANTHER" id="PTHR45625:SF4">
    <property type="entry name" value="PEPTIDYLPROLYL ISOMERASE DOMAIN AND WD REPEAT-CONTAINING PROTEIN 1"/>
    <property type="match status" value="1"/>
</dbReference>
<name>A0ABX8A8T5_9BRAD</name>
<dbReference type="Pfam" id="PF00160">
    <property type="entry name" value="Pro_isomerase"/>
    <property type="match status" value="1"/>
</dbReference>
<dbReference type="PRINTS" id="PR00153">
    <property type="entry name" value="CSAPPISMRASE"/>
</dbReference>
<evidence type="ECO:0000313" key="7">
    <source>
        <dbReference type="Proteomes" id="UP000682843"/>
    </source>
</evidence>
<sequence>MIRTLAIAAVLLSAAPAFAQAPAAQAPAAAALPAGLDKANAIVIDSTKGRIVFKLRPDIAPQHAERIKLLAREGYYNNVPFHRVMDGFMAQTGDGKNFNGTGGSKYPNLKAEFSQVPYKRGVVGMARAGDPDSANSQFFIMFADGSSLNGKYTVVGDVVQGMDVVDKLKKAPPGSASGAVTDPDKMVKVQVASDIK</sequence>
<feature type="chain" id="PRO_5044965466" description="Peptidyl-prolyl cis-trans isomerase" evidence="4">
    <location>
        <begin position="20"/>
        <end position="196"/>
    </location>
</feature>
<comment type="catalytic activity">
    <reaction evidence="4">
        <text>[protein]-peptidylproline (omega=180) = [protein]-peptidylproline (omega=0)</text>
        <dbReference type="Rhea" id="RHEA:16237"/>
        <dbReference type="Rhea" id="RHEA-COMP:10747"/>
        <dbReference type="Rhea" id="RHEA-COMP:10748"/>
        <dbReference type="ChEBI" id="CHEBI:83833"/>
        <dbReference type="ChEBI" id="CHEBI:83834"/>
        <dbReference type="EC" id="5.2.1.8"/>
    </reaction>
</comment>
<dbReference type="PROSITE" id="PS00170">
    <property type="entry name" value="CSA_PPIASE_1"/>
    <property type="match status" value="1"/>
</dbReference>
<dbReference type="PROSITE" id="PS50072">
    <property type="entry name" value="CSA_PPIASE_2"/>
    <property type="match status" value="1"/>
</dbReference>
<dbReference type="GO" id="GO:0016853">
    <property type="term" value="F:isomerase activity"/>
    <property type="evidence" value="ECO:0007669"/>
    <property type="project" value="UniProtKB-KW"/>
</dbReference>
<dbReference type="SUPFAM" id="SSF50891">
    <property type="entry name" value="Cyclophilin-like"/>
    <property type="match status" value="1"/>
</dbReference>
<organism evidence="6 7">
    <name type="scientific">Tardiphaga alba</name>
    <dbReference type="NCBI Taxonomy" id="340268"/>
    <lineage>
        <taxon>Bacteria</taxon>
        <taxon>Pseudomonadati</taxon>
        <taxon>Pseudomonadota</taxon>
        <taxon>Alphaproteobacteria</taxon>
        <taxon>Hyphomicrobiales</taxon>
        <taxon>Nitrobacteraceae</taxon>
        <taxon>Tardiphaga</taxon>
    </lineage>
</organism>
<gene>
    <name evidence="6" type="ORF">RPMA_15580</name>
</gene>
<dbReference type="PANTHER" id="PTHR45625">
    <property type="entry name" value="PEPTIDYL-PROLYL CIS-TRANS ISOMERASE-RELATED"/>
    <property type="match status" value="1"/>
</dbReference>
<dbReference type="CDD" id="cd00317">
    <property type="entry name" value="cyclophilin"/>
    <property type="match status" value="1"/>
</dbReference>
<dbReference type="InterPro" id="IPR044666">
    <property type="entry name" value="Cyclophilin_A-like"/>
</dbReference>
<keyword evidence="2 4" id="KW-0697">Rotamase</keyword>
<reference evidence="6 7" key="1">
    <citation type="submission" date="2019-02" db="EMBL/GenBank/DDBJ databases">
        <title>Emended description of the genus Rhodopseudomonas and description of Rhodopseudomonas albus sp. nov., a non-phototrophic, heavy-metal-tolerant bacterium isolated from garden soil.</title>
        <authorList>
            <person name="Bao Z."/>
            <person name="Cao W.W."/>
            <person name="Sato Y."/>
            <person name="Nishizawa T."/>
            <person name="Zhao J."/>
            <person name="Guo Y."/>
            <person name="Ohta H."/>
        </authorList>
    </citation>
    <scope>NUCLEOTIDE SEQUENCE [LARGE SCALE GENOMIC DNA]</scope>
    <source>
        <strain evidence="6 7">SK50-23</strain>
    </source>
</reference>
<dbReference type="EMBL" id="CP036498">
    <property type="protein sequence ID" value="QUS40092.1"/>
    <property type="molecule type" value="Genomic_DNA"/>
</dbReference>
<comment type="similarity">
    <text evidence="1 4">Belongs to the cyclophilin-type PPIase family.</text>
</comment>